<dbReference type="AlphaFoldDB" id="Q8DL66"/>
<evidence type="ECO:0000313" key="4">
    <source>
        <dbReference type="Proteomes" id="UP000000440"/>
    </source>
</evidence>
<dbReference type="KEGG" id="tel:tlr0631"/>
<evidence type="ECO:0000256" key="2">
    <source>
        <dbReference type="SAM" id="Phobius"/>
    </source>
</evidence>
<keyword evidence="2" id="KW-0472">Membrane</keyword>
<accession>Q8DL66</accession>
<keyword evidence="2" id="KW-1133">Transmembrane helix</keyword>
<evidence type="ECO:0000313" key="3">
    <source>
        <dbReference type="EMBL" id="BAC08182.1"/>
    </source>
</evidence>
<feature type="transmembrane region" description="Helical" evidence="2">
    <location>
        <begin position="7"/>
        <end position="26"/>
    </location>
</feature>
<keyword evidence="1" id="KW-0175">Coiled coil</keyword>
<keyword evidence="2" id="KW-0812">Transmembrane</keyword>
<dbReference type="eggNOG" id="ENOG5032SGG">
    <property type="taxonomic scope" value="Bacteria"/>
</dbReference>
<gene>
    <name evidence="3" type="ordered locus">tlr0631</name>
</gene>
<sequence length="147" mass="17248">MSRWINLLSLLPNTLLTILVISIAFLRFYDQTDFTLLGYLAHPRTWSNRLTVAALLVAVVNLSVEWNRRNRETDRLVQAEAQRIAEEQRRIIEEQRRIAEAERATRRARIEAERDLALLNFLVDPSPHNREVLMQVITLLAQYRQSL</sequence>
<dbReference type="Proteomes" id="UP000000440">
    <property type="component" value="Chromosome"/>
</dbReference>
<feature type="coiled-coil region" evidence="1">
    <location>
        <begin position="69"/>
        <end position="111"/>
    </location>
</feature>
<dbReference type="RefSeq" id="WP_011056478.1">
    <property type="nucleotide sequence ID" value="NC_004113.1"/>
</dbReference>
<organism evidence="3 4">
    <name type="scientific">Thermosynechococcus vestitus (strain NIES-2133 / IAM M-273 / BP-1)</name>
    <dbReference type="NCBI Taxonomy" id="197221"/>
    <lineage>
        <taxon>Bacteria</taxon>
        <taxon>Bacillati</taxon>
        <taxon>Cyanobacteriota</taxon>
        <taxon>Cyanophyceae</taxon>
        <taxon>Acaryochloridales</taxon>
        <taxon>Thermosynechococcaceae</taxon>
        <taxon>Thermosynechococcus</taxon>
    </lineage>
</organism>
<dbReference type="STRING" id="197221.gene:10747220"/>
<name>Q8DL66_THEVB</name>
<protein>
    <submittedName>
        <fullName evidence="3">Tlr0631 protein</fullName>
    </submittedName>
</protein>
<evidence type="ECO:0000256" key="1">
    <source>
        <dbReference type="SAM" id="Coils"/>
    </source>
</evidence>
<proteinExistence type="predicted"/>
<dbReference type="EMBL" id="BA000039">
    <property type="protein sequence ID" value="BAC08182.1"/>
    <property type="molecule type" value="Genomic_DNA"/>
</dbReference>
<feature type="transmembrane region" description="Helical" evidence="2">
    <location>
        <begin position="46"/>
        <end position="64"/>
    </location>
</feature>
<reference evidence="3 4" key="1">
    <citation type="journal article" date="2002" name="DNA Res.">
        <title>Complete genome structure of the thermophilic cyanobacterium Thermosynechococcus elongatus BP-1.</title>
        <authorList>
            <person name="Nakamura Y."/>
            <person name="Kaneko T."/>
            <person name="Sato S."/>
            <person name="Ikeuchi M."/>
            <person name="Katoh H."/>
            <person name="Sasamoto S."/>
            <person name="Watanabe A."/>
            <person name="Iriguchi M."/>
            <person name="Kawashima K."/>
            <person name="Kimura T."/>
            <person name="Kishida Y."/>
            <person name="Kiyokawa C."/>
            <person name="Kohara M."/>
            <person name="Matsumoto M."/>
            <person name="Matsuno A."/>
            <person name="Nakazaki N."/>
            <person name="Shimpo S."/>
            <person name="Sugimoto M."/>
            <person name="Takeuchi C."/>
            <person name="Yamada M."/>
            <person name="Tabata S."/>
        </authorList>
    </citation>
    <scope>NUCLEOTIDE SEQUENCE [LARGE SCALE GENOMIC DNA]</scope>
    <source>
        <strain evidence="4">IAM M-273 / NIES-2133 / BP-1</strain>
    </source>
</reference>
<keyword evidence="4" id="KW-1185">Reference proteome</keyword>
<dbReference type="EnsemblBacteria" id="BAC08182">
    <property type="protein sequence ID" value="BAC08182"/>
    <property type="gene ID" value="BAC08182"/>
</dbReference>